<evidence type="ECO:0000313" key="15">
    <source>
        <dbReference type="EMBL" id="CUS07648.1"/>
    </source>
</evidence>
<dbReference type="PANTHER" id="PTHR11035">
    <property type="entry name" value="VERY-LONG-CHAIN (3R)-3-HYDROXYACYL-COA DEHYDRATASE"/>
    <property type="match status" value="1"/>
</dbReference>
<comment type="function">
    <text evidence="14">Catalyzes the third of the four reactions of the long-chain fatty acids elongation cycle. This endoplasmic reticulum-bound enzymatic process, allows the addition of two carbons to the chain of long- and very long-chain fatty acids/VLCFAs per cycle. This enzyme catalyzes the dehydration of the 3-hydroxyacyl-CoA intermediate into trans-2,3-enoyl-CoA, within each cycle of fatty acid elongation. Thereby, it participates to the production of VLCFAs of different chain lengths that are involved in multiple biological processes as precursors of membrane lipids and lipid mediators.</text>
</comment>
<evidence type="ECO:0000256" key="6">
    <source>
        <dbReference type="ARBA" id="ARBA00022692"/>
    </source>
</evidence>
<feature type="transmembrane region" description="Helical" evidence="14">
    <location>
        <begin position="219"/>
        <end position="237"/>
    </location>
</feature>
<evidence type="ECO:0000256" key="13">
    <source>
        <dbReference type="ARBA" id="ARBA00036671"/>
    </source>
</evidence>
<keyword evidence="6 14" id="KW-0812">Transmembrane</keyword>
<proteinExistence type="inferred from homology"/>
<comment type="subcellular location">
    <subcellularLocation>
        <location evidence="14">Endoplasmic reticulum membrane</location>
        <topology evidence="14">Multi-pass membrane protein</topology>
    </subcellularLocation>
    <subcellularLocation>
        <location evidence="1">Membrane</location>
        <topology evidence="1">Multi-pass membrane protein</topology>
    </subcellularLocation>
</comment>
<keyword evidence="7 14" id="KW-0276">Fatty acid metabolism</keyword>
<dbReference type="Proteomes" id="UP001412239">
    <property type="component" value="Unassembled WGS sequence"/>
</dbReference>
<evidence type="ECO:0000256" key="8">
    <source>
        <dbReference type="ARBA" id="ARBA00022989"/>
    </source>
</evidence>
<dbReference type="GO" id="GO:0005789">
    <property type="term" value="C:endoplasmic reticulum membrane"/>
    <property type="evidence" value="ECO:0007669"/>
    <property type="project" value="UniProtKB-SubCell"/>
</dbReference>
<organism evidence="15 16">
    <name type="scientific">Tuber aestivum</name>
    <name type="common">summer truffle</name>
    <dbReference type="NCBI Taxonomy" id="59557"/>
    <lineage>
        <taxon>Eukaryota</taxon>
        <taxon>Fungi</taxon>
        <taxon>Dikarya</taxon>
        <taxon>Ascomycota</taxon>
        <taxon>Pezizomycotina</taxon>
        <taxon>Pezizomycetes</taxon>
        <taxon>Pezizales</taxon>
        <taxon>Tuberaceae</taxon>
        <taxon>Tuber</taxon>
    </lineage>
</organism>
<feature type="transmembrane region" description="Helical" evidence="14">
    <location>
        <begin position="100"/>
        <end position="117"/>
    </location>
</feature>
<comment type="similarity">
    <text evidence="3 14">Belongs to the very long-chain fatty acids dehydratase HACD family.</text>
</comment>
<dbReference type="Pfam" id="PF04387">
    <property type="entry name" value="PTPLA"/>
    <property type="match status" value="1"/>
</dbReference>
<evidence type="ECO:0000256" key="14">
    <source>
        <dbReference type="RuleBase" id="RU363109"/>
    </source>
</evidence>
<evidence type="ECO:0000256" key="3">
    <source>
        <dbReference type="ARBA" id="ARBA00007811"/>
    </source>
</evidence>
<evidence type="ECO:0000256" key="7">
    <source>
        <dbReference type="ARBA" id="ARBA00022832"/>
    </source>
</evidence>
<keyword evidence="10 14" id="KW-0472">Membrane</keyword>
<dbReference type="GO" id="GO:0042761">
    <property type="term" value="P:very long-chain fatty acid biosynthetic process"/>
    <property type="evidence" value="ECO:0007669"/>
    <property type="project" value="TreeGrafter"/>
</dbReference>
<dbReference type="PANTHER" id="PTHR11035:SF3">
    <property type="entry name" value="VERY-LONG-CHAIN (3R)-3-HYDROXYACYL-COA DEHYDRATASE"/>
    <property type="match status" value="1"/>
</dbReference>
<name>A0A292PM23_9PEZI</name>
<keyword evidence="8 14" id="KW-1133">Transmembrane helix</keyword>
<dbReference type="GO" id="GO:0102158">
    <property type="term" value="F:very-long-chain (3R)-3-hydroxyacyl-CoA dehydratase activity"/>
    <property type="evidence" value="ECO:0007669"/>
    <property type="project" value="UniProtKB-EC"/>
</dbReference>
<comment type="catalytic activity">
    <reaction evidence="13 14">
        <text>a very-long-chain (3R)-3-hydroxyacyl-CoA = a very-long-chain (2E)-enoyl-CoA + H2O</text>
        <dbReference type="Rhea" id="RHEA:45812"/>
        <dbReference type="ChEBI" id="CHEBI:15377"/>
        <dbReference type="ChEBI" id="CHEBI:83728"/>
        <dbReference type="ChEBI" id="CHEBI:85440"/>
        <dbReference type="EC" id="4.2.1.134"/>
    </reaction>
</comment>
<dbReference type="GO" id="GO:0030497">
    <property type="term" value="P:fatty acid elongation"/>
    <property type="evidence" value="ECO:0007669"/>
    <property type="project" value="TreeGrafter"/>
</dbReference>
<accession>A0A292PM23</accession>
<sequence>MSQLNTLQGPAGSSPLSPDPNNFVLQFPTAKIQSLHHHHLPQQTDMERSKARRPFKDQYLIAYNAVSVVLWFGVAGRTILLLPLVGHENVYAGVGNYTKWTQTLAILEVFHILLGLLQSSFSTTFLQVTSRILLVWGVCYPFEEPKNSFFYSTMLLAWGITETCRYSYYVTSIVGRTPAFLTWLRYNTFYLLYPMGAGSEALCIYRALNEARSYNEILYWAFVGILVTYPPGLYNQYAHMIKQRRKNIRGKKREK</sequence>
<keyword evidence="12 14" id="KW-0456">Lyase</keyword>
<evidence type="ECO:0000256" key="10">
    <source>
        <dbReference type="ARBA" id="ARBA00023136"/>
    </source>
</evidence>
<dbReference type="EC" id="4.2.1.134" evidence="4 14"/>
<reference evidence="15" key="1">
    <citation type="submission" date="2015-10" db="EMBL/GenBank/DDBJ databases">
        <authorList>
            <person name="Regsiter A."/>
            <person name="william w."/>
        </authorList>
    </citation>
    <scope>NUCLEOTIDE SEQUENCE</scope>
    <source>
        <strain evidence="15">Montdore</strain>
    </source>
</reference>
<comment type="caution">
    <text evidence="14">Lacks conserved residue(s) required for the propagation of feature annotation.</text>
</comment>
<dbReference type="InterPro" id="IPR007482">
    <property type="entry name" value="Tyr_Pase-like_PTPLA"/>
</dbReference>
<evidence type="ECO:0000256" key="4">
    <source>
        <dbReference type="ARBA" id="ARBA00013122"/>
    </source>
</evidence>
<evidence type="ECO:0000256" key="2">
    <source>
        <dbReference type="ARBA" id="ARBA00005194"/>
    </source>
</evidence>
<evidence type="ECO:0000256" key="9">
    <source>
        <dbReference type="ARBA" id="ARBA00023098"/>
    </source>
</evidence>
<protein>
    <recommendedName>
        <fullName evidence="4 14">Very-long-chain (3R)-3-hydroxyacyl-CoA dehydratase</fullName>
        <ecNumber evidence="4 14">4.2.1.134</ecNumber>
    </recommendedName>
</protein>
<evidence type="ECO:0000256" key="11">
    <source>
        <dbReference type="ARBA" id="ARBA00023160"/>
    </source>
</evidence>
<evidence type="ECO:0000256" key="5">
    <source>
        <dbReference type="ARBA" id="ARBA00022516"/>
    </source>
</evidence>
<evidence type="ECO:0000256" key="12">
    <source>
        <dbReference type="ARBA" id="ARBA00023239"/>
    </source>
</evidence>
<keyword evidence="5 14" id="KW-0444">Lipid biosynthesis</keyword>
<feature type="transmembrane region" description="Helical" evidence="14">
    <location>
        <begin position="60"/>
        <end position="80"/>
    </location>
</feature>
<dbReference type="EMBL" id="LN891187">
    <property type="protein sequence ID" value="CUS07648.1"/>
    <property type="molecule type" value="Genomic_DNA"/>
</dbReference>
<keyword evidence="11 14" id="KW-0275">Fatty acid biosynthesis</keyword>
<keyword evidence="14" id="KW-0256">Endoplasmic reticulum</keyword>
<keyword evidence="16" id="KW-1185">Reference proteome</keyword>
<keyword evidence="9 14" id="KW-0443">Lipid metabolism</keyword>
<comment type="pathway">
    <text evidence="2 14">Lipid metabolism; fatty acid biosynthesis.</text>
</comment>
<dbReference type="AlphaFoldDB" id="A0A292PM23"/>
<evidence type="ECO:0000256" key="1">
    <source>
        <dbReference type="ARBA" id="ARBA00004141"/>
    </source>
</evidence>
<dbReference type="UniPathway" id="UPA00094"/>
<feature type="transmembrane region" description="Helical" evidence="14">
    <location>
        <begin position="189"/>
        <end position="207"/>
    </location>
</feature>
<evidence type="ECO:0000313" key="16">
    <source>
        <dbReference type="Proteomes" id="UP001412239"/>
    </source>
</evidence>
<dbReference type="GO" id="GO:0030148">
    <property type="term" value="P:sphingolipid biosynthetic process"/>
    <property type="evidence" value="ECO:0007669"/>
    <property type="project" value="TreeGrafter"/>
</dbReference>
<gene>
    <name evidence="15" type="ORF">GSTUAT00008268001</name>
</gene>